<dbReference type="AlphaFoldDB" id="A0AAD7S3L7"/>
<evidence type="ECO:0000313" key="2">
    <source>
        <dbReference type="EMBL" id="KAJ8395364.1"/>
    </source>
</evidence>
<protein>
    <submittedName>
        <fullName evidence="2">Uncharacterized protein</fullName>
    </submittedName>
</protein>
<name>A0AAD7S3L7_9TELE</name>
<accession>A0AAD7S3L7</accession>
<evidence type="ECO:0000256" key="1">
    <source>
        <dbReference type="SAM" id="MobiDB-lite"/>
    </source>
</evidence>
<keyword evidence="3" id="KW-1185">Reference proteome</keyword>
<evidence type="ECO:0000313" key="3">
    <source>
        <dbReference type="Proteomes" id="UP001221898"/>
    </source>
</evidence>
<dbReference type="Proteomes" id="UP001221898">
    <property type="component" value="Unassembled WGS sequence"/>
</dbReference>
<reference evidence="2" key="1">
    <citation type="journal article" date="2023" name="Science">
        <title>Genome structures resolve the early diversification of teleost fishes.</title>
        <authorList>
            <person name="Parey E."/>
            <person name="Louis A."/>
            <person name="Montfort J."/>
            <person name="Bouchez O."/>
            <person name="Roques C."/>
            <person name="Iampietro C."/>
            <person name="Lluch J."/>
            <person name="Castinel A."/>
            <person name="Donnadieu C."/>
            <person name="Desvignes T."/>
            <person name="Floi Bucao C."/>
            <person name="Jouanno E."/>
            <person name="Wen M."/>
            <person name="Mejri S."/>
            <person name="Dirks R."/>
            <person name="Jansen H."/>
            <person name="Henkel C."/>
            <person name="Chen W.J."/>
            <person name="Zahm M."/>
            <person name="Cabau C."/>
            <person name="Klopp C."/>
            <person name="Thompson A.W."/>
            <person name="Robinson-Rechavi M."/>
            <person name="Braasch I."/>
            <person name="Lecointre G."/>
            <person name="Bobe J."/>
            <person name="Postlethwait J.H."/>
            <person name="Berthelot C."/>
            <person name="Roest Crollius H."/>
            <person name="Guiguen Y."/>
        </authorList>
    </citation>
    <scope>NUCLEOTIDE SEQUENCE</scope>
    <source>
        <strain evidence="2">NC1722</strain>
    </source>
</reference>
<comment type="caution">
    <text evidence="2">The sequence shown here is derived from an EMBL/GenBank/DDBJ whole genome shotgun (WGS) entry which is preliminary data.</text>
</comment>
<feature type="region of interest" description="Disordered" evidence="1">
    <location>
        <begin position="52"/>
        <end position="73"/>
    </location>
</feature>
<sequence>MQGLGGRWKEAARGSPPPGCAVALQQSTGLCGQKAQGLRTISVGCGVPCSNRHSPSQTAGTEMLKLQTSTRGPPALALRADNPFFIMN</sequence>
<dbReference type="EMBL" id="JAINUG010000117">
    <property type="protein sequence ID" value="KAJ8395364.1"/>
    <property type="molecule type" value="Genomic_DNA"/>
</dbReference>
<organism evidence="2 3">
    <name type="scientific">Aldrovandia affinis</name>
    <dbReference type="NCBI Taxonomy" id="143900"/>
    <lineage>
        <taxon>Eukaryota</taxon>
        <taxon>Metazoa</taxon>
        <taxon>Chordata</taxon>
        <taxon>Craniata</taxon>
        <taxon>Vertebrata</taxon>
        <taxon>Euteleostomi</taxon>
        <taxon>Actinopterygii</taxon>
        <taxon>Neopterygii</taxon>
        <taxon>Teleostei</taxon>
        <taxon>Notacanthiformes</taxon>
        <taxon>Halosauridae</taxon>
        <taxon>Aldrovandia</taxon>
    </lineage>
</organism>
<feature type="compositionally biased region" description="Polar residues" evidence="1">
    <location>
        <begin position="52"/>
        <end position="71"/>
    </location>
</feature>
<proteinExistence type="predicted"/>
<gene>
    <name evidence="2" type="ORF">AAFF_G00033490</name>
</gene>